<dbReference type="AlphaFoldDB" id="C7DGA5"/>
<accession>C7DGA5</accession>
<evidence type="ECO:0000313" key="3">
    <source>
        <dbReference type="EMBL" id="EET90433.1"/>
    </source>
</evidence>
<dbReference type="GO" id="GO:0006260">
    <property type="term" value="P:DNA replication"/>
    <property type="evidence" value="ECO:0007669"/>
    <property type="project" value="UniProtKB-KW"/>
</dbReference>
<dbReference type="CDD" id="cd00009">
    <property type="entry name" value="AAA"/>
    <property type="match status" value="1"/>
</dbReference>
<feature type="domain" description="AAA+ ATPase" evidence="2">
    <location>
        <begin position="37"/>
        <end position="182"/>
    </location>
</feature>
<dbReference type="SMART" id="SM00382">
    <property type="entry name" value="AAA"/>
    <property type="match status" value="1"/>
</dbReference>
<sequence length="406" mass="45191">MDFDELFALDSIDQIVGNAPSMRSLAEYCIEVENGGSPKPLMVYGPSGVGKSAAARLLAKSKGWNIVEKNASDYRDKDSISKLIASAAISRNLFGSRNIIIMDEIDELNSRFDKGAQAAISELVAKSKNPIIFIANDMWDQSISFLRGKTTPVQFKKLAKPEVALALKNLRARHKLDIDDDFIEAIASRSDGDVRSAINDTIALLGAKSESAMDSIGTRDKKYDIFKVLDSIFFSNTMAMPMKSVSSSDVSMDMLINWIEENIPRRYYAQDMPGAFDCLSKASEYLSKATRKQYYTYWRYASALMSSGVALSKSSYPKNFQRYEFPKSIKYLSQSRQERQSSSKIIAKLQRKIKTNRRTIGTIYLPLISSMLSNEIKSGAKKSAVVESAMRTFGLDDKEAESLVAA</sequence>
<dbReference type="NCBIfam" id="NF003229">
    <property type="entry name" value="PRK04195.1-5"/>
    <property type="match status" value="1"/>
</dbReference>
<dbReference type="Proteomes" id="UP000332487">
    <property type="component" value="Unassembled WGS sequence"/>
</dbReference>
<dbReference type="InterPro" id="IPR003593">
    <property type="entry name" value="AAA+_ATPase"/>
</dbReference>
<dbReference type="PANTHER" id="PTHR23389">
    <property type="entry name" value="CHROMOSOME TRANSMISSION FIDELITY FACTOR 18"/>
    <property type="match status" value="1"/>
</dbReference>
<dbReference type="PANTHER" id="PTHR23389:SF6">
    <property type="entry name" value="REPLICATION FACTOR C SUBUNIT 1"/>
    <property type="match status" value="1"/>
</dbReference>
<keyword evidence="4" id="KW-1185">Reference proteome</keyword>
<dbReference type="GO" id="GO:0005524">
    <property type="term" value="F:ATP binding"/>
    <property type="evidence" value="ECO:0007669"/>
    <property type="project" value="InterPro"/>
</dbReference>
<evidence type="ECO:0000256" key="1">
    <source>
        <dbReference type="ARBA" id="ARBA00022705"/>
    </source>
</evidence>
<dbReference type="Gene3D" id="3.40.50.300">
    <property type="entry name" value="P-loop containing nucleotide triphosphate hydrolases"/>
    <property type="match status" value="1"/>
</dbReference>
<evidence type="ECO:0000313" key="4">
    <source>
        <dbReference type="Proteomes" id="UP000332487"/>
    </source>
</evidence>
<proteinExistence type="predicted"/>
<reference evidence="3 4" key="2">
    <citation type="journal article" date="2010" name="Proc. Natl. Acad. Sci. U.S.A.">
        <title>Enigmatic, ultrasmall, uncultivated Archaea.</title>
        <authorList>
            <person name="Baker B.J."/>
            <person name="Comolli L.R."/>
            <person name="Dick G.J."/>
            <person name="Hauser L.J."/>
            <person name="Hyatt D."/>
            <person name="Dill B.D."/>
            <person name="Land M.L."/>
            <person name="Verberkmoes N.C."/>
            <person name="Hettich R.L."/>
            <person name="Banfield J.F."/>
        </authorList>
    </citation>
    <scope>NUCLEOTIDE SEQUENCE [LARGE SCALE GENOMIC DNA]</scope>
    <source>
        <strain evidence="3">ARMAN-2</strain>
    </source>
</reference>
<protein>
    <submittedName>
        <fullName evidence="3">AAA ATPase central domain protein</fullName>
    </submittedName>
</protein>
<keyword evidence="1" id="KW-0235">DNA replication</keyword>
<dbReference type="SUPFAM" id="SSF52540">
    <property type="entry name" value="P-loop containing nucleoside triphosphate hydrolases"/>
    <property type="match status" value="1"/>
</dbReference>
<dbReference type="GO" id="GO:0016887">
    <property type="term" value="F:ATP hydrolysis activity"/>
    <property type="evidence" value="ECO:0007669"/>
    <property type="project" value="InterPro"/>
</dbReference>
<organism evidence="3 4">
    <name type="scientific">Candidatus Micrarchaeum acidiphilum ARMAN-2</name>
    <dbReference type="NCBI Taxonomy" id="425595"/>
    <lineage>
        <taxon>Archaea</taxon>
        <taxon>Candidatus Micrarchaeota</taxon>
        <taxon>Candidatus Micrarchaeia</taxon>
        <taxon>Candidatus Micrarchaeales</taxon>
        <taxon>Candidatus Micrarchaeaceae</taxon>
        <taxon>Candidatus Micrarchaeum</taxon>
    </lineage>
</organism>
<gene>
    <name evidence="3" type="ORF">UNLARM2_0109</name>
</gene>
<dbReference type="InterPro" id="IPR003959">
    <property type="entry name" value="ATPase_AAA_core"/>
</dbReference>
<dbReference type="Gene3D" id="1.10.8.60">
    <property type="match status" value="1"/>
</dbReference>
<reference evidence="3 4" key="1">
    <citation type="journal article" date="2009" name="Genome Biol.">
        <title>Community-wide analysis of microbial genome sequence signatures.</title>
        <authorList>
            <person name="Dick G.J."/>
            <person name="Andersson A.F."/>
            <person name="Baker B.J."/>
            <person name="Simmons S.L."/>
            <person name="Thomas B.C."/>
            <person name="Yelton A.P."/>
            <person name="Banfield J.F."/>
        </authorList>
    </citation>
    <scope>NUCLEOTIDE SEQUENCE [LARGE SCALE GENOMIC DNA]</scope>
    <source>
        <strain evidence="3">ARMAN-2</strain>
    </source>
</reference>
<dbReference type="EMBL" id="GG697237">
    <property type="protein sequence ID" value="EET90433.1"/>
    <property type="molecule type" value="Genomic_DNA"/>
</dbReference>
<dbReference type="Pfam" id="PF00004">
    <property type="entry name" value="AAA"/>
    <property type="match status" value="1"/>
</dbReference>
<evidence type="ECO:0000259" key="2">
    <source>
        <dbReference type="SMART" id="SM00382"/>
    </source>
</evidence>
<dbReference type="InterPro" id="IPR027417">
    <property type="entry name" value="P-loop_NTPase"/>
</dbReference>
<name>C7DGA5_MICA2</name>